<evidence type="ECO:0000313" key="2">
    <source>
        <dbReference type="Proteomes" id="UP000323000"/>
    </source>
</evidence>
<dbReference type="AlphaFoldDB" id="A0A5C7ITE4"/>
<evidence type="ECO:0000313" key="1">
    <source>
        <dbReference type="EMBL" id="TXG71682.1"/>
    </source>
</evidence>
<name>A0A5C7ITE4_9ROSI</name>
<sequence length="93" mass="10892">MGRLKLFDEEENVDVSKIEIDEEYVKTLEYNKKREDLQRYEELRKRGSAKGDLKFINALLLVKKHDPSLKEKDVKLLSLNLMGVKTNKKKVGI</sequence>
<keyword evidence="2" id="KW-1185">Reference proteome</keyword>
<comment type="caution">
    <text evidence="1">The sequence shown here is derived from an EMBL/GenBank/DDBJ whole genome shotgun (WGS) entry which is preliminary data.</text>
</comment>
<dbReference type="EMBL" id="VAHF01000001">
    <property type="protein sequence ID" value="TXG71682.1"/>
    <property type="molecule type" value="Genomic_DNA"/>
</dbReference>
<dbReference type="OrthoDB" id="10252032at2759"/>
<protein>
    <submittedName>
        <fullName evidence="1">Uncharacterized protein</fullName>
    </submittedName>
</protein>
<proteinExistence type="predicted"/>
<dbReference type="Proteomes" id="UP000323000">
    <property type="component" value="Chromosome 1"/>
</dbReference>
<reference evidence="2" key="1">
    <citation type="journal article" date="2019" name="Gigascience">
        <title>De novo genome assembly of the endangered Acer yangbiense, a plant species with extremely small populations endemic to Yunnan Province, China.</title>
        <authorList>
            <person name="Yang J."/>
            <person name="Wariss H.M."/>
            <person name="Tao L."/>
            <person name="Zhang R."/>
            <person name="Yun Q."/>
            <person name="Hollingsworth P."/>
            <person name="Dao Z."/>
            <person name="Luo G."/>
            <person name="Guo H."/>
            <person name="Ma Y."/>
            <person name="Sun W."/>
        </authorList>
    </citation>
    <scope>NUCLEOTIDE SEQUENCE [LARGE SCALE GENOMIC DNA]</scope>
    <source>
        <strain evidence="2">cv. Malutang</strain>
    </source>
</reference>
<organism evidence="1 2">
    <name type="scientific">Acer yangbiense</name>
    <dbReference type="NCBI Taxonomy" id="1000413"/>
    <lineage>
        <taxon>Eukaryota</taxon>
        <taxon>Viridiplantae</taxon>
        <taxon>Streptophyta</taxon>
        <taxon>Embryophyta</taxon>
        <taxon>Tracheophyta</taxon>
        <taxon>Spermatophyta</taxon>
        <taxon>Magnoliopsida</taxon>
        <taxon>eudicotyledons</taxon>
        <taxon>Gunneridae</taxon>
        <taxon>Pentapetalae</taxon>
        <taxon>rosids</taxon>
        <taxon>malvids</taxon>
        <taxon>Sapindales</taxon>
        <taxon>Sapindaceae</taxon>
        <taxon>Hippocastanoideae</taxon>
        <taxon>Acereae</taxon>
        <taxon>Acer</taxon>
    </lineage>
</organism>
<gene>
    <name evidence="1" type="ORF">EZV62_000261</name>
</gene>
<accession>A0A5C7ITE4</accession>